<dbReference type="PANTHER" id="PTHR13887:SF41">
    <property type="entry name" value="THIOREDOXIN SUPERFAMILY PROTEIN"/>
    <property type="match status" value="1"/>
</dbReference>
<dbReference type="Proteomes" id="UP001280581">
    <property type="component" value="Unassembled WGS sequence"/>
</dbReference>
<dbReference type="PANTHER" id="PTHR13887">
    <property type="entry name" value="GLUTATHIONE S-TRANSFERASE KAPPA"/>
    <property type="match status" value="1"/>
</dbReference>
<organism evidence="2 3">
    <name type="scientific">Pseudopithomyces chartarum</name>
    <dbReference type="NCBI Taxonomy" id="1892770"/>
    <lineage>
        <taxon>Eukaryota</taxon>
        <taxon>Fungi</taxon>
        <taxon>Dikarya</taxon>
        <taxon>Ascomycota</taxon>
        <taxon>Pezizomycotina</taxon>
        <taxon>Dothideomycetes</taxon>
        <taxon>Pleosporomycetidae</taxon>
        <taxon>Pleosporales</taxon>
        <taxon>Massarineae</taxon>
        <taxon>Didymosphaeriaceae</taxon>
        <taxon>Pseudopithomyces</taxon>
    </lineage>
</organism>
<proteinExistence type="predicted"/>
<evidence type="ECO:0000313" key="3">
    <source>
        <dbReference type="Proteomes" id="UP001280581"/>
    </source>
</evidence>
<dbReference type="GO" id="GO:0016491">
    <property type="term" value="F:oxidoreductase activity"/>
    <property type="evidence" value="ECO:0007669"/>
    <property type="project" value="InterPro"/>
</dbReference>
<evidence type="ECO:0000259" key="1">
    <source>
        <dbReference type="Pfam" id="PF01323"/>
    </source>
</evidence>
<accession>A0AAN6RHB3</accession>
<dbReference type="SUPFAM" id="SSF52833">
    <property type="entry name" value="Thioredoxin-like"/>
    <property type="match status" value="1"/>
</dbReference>
<protein>
    <recommendedName>
        <fullName evidence="1">DSBA-like thioredoxin domain-containing protein</fullName>
    </recommendedName>
</protein>
<gene>
    <name evidence="2" type="ORF">GRF29_96g1608474</name>
</gene>
<dbReference type="Pfam" id="PF01323">
    <property type="entry name" value="DSBA"/>
    <property type="match status" value="1"/>
</dbReference>
<keyword evidence="3" id="KW-1185">Reference proteome</keyword>
<dbReference type="EMBL" id="WVTA01000008">
    <property type="protein sequence ID" value="KAK3208174.1"/>
    <property type="molecule type" value="Genomic_DNA"/>
</dbReference>
<feature type="domain" description="DSBA-like thioredoxin" evidence="1">
    <location>
        <begin position="5"/>
        <end position="206"/>
    </location>
</feature>
<evidence type="ECO:0000313" key="2">
    <source>
        <dbReference type="EMBL" id="KAK3208174.1"/>
    </source>
</evidence>
<comment type="caution">
    <text evidence="2">The sequence shown here is derived from an EMBL/GenBank/DDBJ whole genome shotgun (WGS) entry which is preliminary data.</text>
</comment>
<dbReference type="Gene3D" id="3.40.30.10">
    <property type="entry name" value="Glutaredoxin"/>
    <property type="match status" value="1"/>
</dbReference>
<dbReference type="InterPro" id="IPR001853">
    <property type="entry name" value="DSBA-like_thioredoxin_dom"/>
</dbReference>
<name>A0AAN6RHB3_9PLEO</name>
<sequence>MTHFTIDIISDTVCPWCYIGKKRLETAISTFRAAHPSSPHTFTTTWRPFYLNPDAPKTSIDKTAFYVSKFGEQRAAAAFQMLAQLGRNEGIDFKFGGRTGNTRDSHRLVQLGKVKGAGVQTRVIEELFEAYFEKEKDITKQEVLLQAAVKAGLEEKEAKEWLESGKGGEEVDREVQEAYERDVHGVPHFTINGRWEVGGAQEAGAFVELFERIGREGGGGVVEGGSKC</sequence>
<dbReference type="AlphaFoldDB" id="A0AAN6RHB3"/>
<dbReference type="InterPro" id="IPR036249">
    <property type="entry name" value="Thioredoxin-like_sf"/>
</dbReference>
<dbReference type="CDD" id="cd03024">
    <property type="entry name" value="DsbA_FrnE"/>
    <property type="match status" value="1"/>
</dbReference>
<reference evidence="2 3" key="1">
    <citation type="submission" date="2021-02" db="EMBL/GenBank/DDBJ databases">
        <title>Genome assembly of Pseudopithomyces chartarum.</title>
        <authorList>
            <person name="Jauregui R."/>
            <person name="Singh J."/>
            <person name="Voisey C."/>
        </authorList>
    </citation>
    <scope>NUCLEOTIDE SEQUENCE [LARGE SCALE GENOMIC DNA]</scope>
    <source>
        <strain evidence="2 3">AGR01</strain>
    </source>
</reference>